<evidence type="ECO:0000256" key="8">
    <source>
        <dbReference type="ARBA" id="ARBA00022695"/>
    </source>
</evidence>
<feature type="binding site" evidence="14">
    <location>
        <position position="131"/>
    </location>
    <ligand>
        <name>ATP</name>
        <dbReference type="ChEBI" id="CHEBI:30616"/>
    </ligand>
</feature>
<evidence type="ECO:0000256" key="13">
    <source>
        <dbReference type="PIRNR" id="PIRNR004930"/>
    </source>
</evidence>
<keyword evidence="7 13" id="KW-0819">tRNA processing</keyword>
<feature type="binding site" evidence="14">
    <location>
        <position position="51"/>
    </location>
    <ligand>
        <name>ATP</name>
        <dbReference type="ChEBI" id="CHEBI:30616"/>
    </ligand>
</feature>
<dbReference type="InterPro" id="IPR017945">
    <property type="entry name" value="DHBP_synth_RibB-like_a/b_dom"/>
</dbReference>
<evidence type="ECO:0000256" key="12">
    <source>
        <dbReference type="ARBA" id="ARBA00048366"/>
    </source>
</evidence>
<evidence type="ECO:0000256" key="9">
    <source>
        <dbReference type="ARBA" id="ARBA00022741"/>
    </source>
</evidence>
<evidence type="ECO:0000256" key="6">
    <source>
        <dbReference type="ARBA" id="ARBA00022679"/>
    </source>
</evidence>
<dbReference type="Gene3D" id="3.90.870.10">
    <property type="entry name" value="DHBP synthase"/>
    <property type="match status" value="1"/>
</dbReference>
<comment type="function">
    <text evidence="13">Required for the formation of a threonylcarbamoyl group on adenosine at position 37 (t(6)A37) in tRNAs that read codons beginning with adenine.</text>
</comment>
<evidence type="ECO:0000256" key="14">
    <source>
        <dbReference type="PIRSR" id="PIRSR004930-1"/>
    </source>
</evidence>
<dbReference type="PIRSF" id="PIRSF004930">
    <property type="entry name" value="Tln_factor_SUA5"/>
    <property type="match status" value="1"/>
</dbReference>
<comment type="similarity">
    <text evidence="2 13">Belongs to the SUA5 family.</text>
</comment>
<protein>
    <recommendedName>
        <fullName evidence="4 13">Threonylcarbamoyl-AMP synthase</fullName>
        <shortName evidence="13">TC-AMP synthase</shortName>
        <ecNumber evidence="3 13">2.7.7.87</ecNumber>
    </recommendedName>
    <alternativeName>
        <fullName evidence="11 13">L-threonylcarbamoyladenylate synthase</fullName>
    </alternativeName>
</protein>
<organism evidence="16 17">
    <name type="scientific">Gracilimonas mengyeensis</name>
    <dbReference type="NCBI Taxonomy" id="1302730"/>
    <lineage>
        <taxon>Bacteria</taxon>
        <taxon>Pseudomonadati</taxon>
        <taxon>Balneolota</taxon>
        <taxon>Balneolia</taxon>
        <taxon>Balneolales</taxon>
        <taxon>Balneolaceae</taxon>
        <taxon>Gracilimonas</taxon>
    </lineage>
</organism>
<feature type="binding site" evidence="14">
    <location>
        <position position="168"/>
    </location>
    <ligand>
        <name>L-threonine</name>
        <dbReference type="ChEBI" id="CHEBI:57926"/>
    </ligand>
</feature>
<keyword evidence="9 13" id="KW-0547">Nucleotide-binding</keyword>
<dbReference type="GO" id="GO:0000049">
    <property type="term" value="F:tRNA binding"/>
    <property type="evidence" value="ECO:0007669"/>
    <property type="project" value="TreeGrafter"/>
</dbReference>
<feature type="domain" description="YrdC-like" evidence="15">
    <location>
        <begin position="2"/>
        <end position="186"/>
    </location>
</feature>
<evidence type="ECO:0000313" key="17">
    <source>
        <dbReference type="Proteomes" id="UP000317557"/>
    </source>
</evidence>
<dbReference type="Pfam" id="PF03481">
    <property type="entry name" value="Sua5_C"/>
    <property type="match status" value="1"/>
</dbReference>
<sequence>MKNNLKPYIQLIQSGEVVAFPTETVYGLGADAWNPSAIRKVFETKGRPSDNPLIVHISDERQLEQFAAHISQNAQKLMDAFWPGPLTLVLNKKSEVLDLITAGLDTVALRMPNHGLALEFIGKAGPLVAPSANTSGRPSPTKAEHVHEDFGKDFPVIDGGPTEVGLESTVLDLTSEVPAILRPGKIGAEEISQVLGIGIKFGSPQNKKEEAPKSPGQKYSHYKPKASVFYDKITVRKPENLYLLQDGDESPASKNVINYRGNLELLSRELYDRFRQADLESYQAVFIEPIEAFKDDFPAYYAALINRIEKAASS</sequence>
<dbReference type="RefSeq" id="WP_142454750.1">
    <property type="nucleotide sequence ID" value="NZ_FXTP01000009.1"/>
</dbReference>
<feature type="binding site" evidence="14">
    <location>
        <position position="47"/>
    </location>
    <ligand>
        <name>ATP</name>
        <dbReference type="ChEBI" id="CHEBI:30616"/>
    </ligand>
</feature>
<evidence type="ECO:0000313" key="16">
    <source>
        <dbReference type="EMBL" id="SMO75311.1"/>
    </source>
</evidence>
<dbReference type="GO" id="GO:0003725">
    <property type="term" value="F:double-stranded RNA binding"/>
    <property type="evidence" value="ECO:0007669"/>
    <property type="project" value="UniProtKB-UniRule"/>
</dbReference>
<dbReference type="Gene3D" id="3.40.50.11030">
    <property type="entry name" value="Threonylcarbamoyl-AMP synthase, C-terminal domain"/>
    <property type="match status" value="1"/>
</dbReference>
<dbReference type="NCBIfam" id="TIGR00057">
    <property type="entry name" value="L-threonylcarbamoyladenylate synthase"/>
    <property type="match status" value="1"/>
</dbReference>
<dbReference type="PANTHER" id="PTHR17490">
    <property type="entry name" value="SUA5"/>
    <property type="match status" value="1"/>
</dbReference>
<dbReference type="GO" id="GO:0061710">
    <property type="term" value="F:L-threonylcarbamoyladenylate synthase"/>
    <property type="evidence" value="ECO:0007669"/>
    <property type="project" value="UniProtKB-EC"/>
</dbReference>
<evidence type="ECO:0000256" key="4">
    <source>
        <dbReference type="ARBA" id="ARBA00015492"/>
    </source>
</evidence>
<dbReference type="PANTHER" id="PTHR17490:SF16">
    <property type="entry name" value="THREONYLCARBAMOYL-AMP SYNTHASE"/>
    <property type="match status" value="1"/>
</dbReference>
<evidence type="ECO:0000256" key="7">
    <source>
        <dbReference type="ARBA" id="ARBA00022694"/>
    </source>
</evidence>
<feature type="binding site" evidence="14">
    <location>
        <position position="56"/>
    </location>
    <ligand>
        <name>L-threonine</name>
        <dbReference type="ChEBI" id="CHEBI:57926"/>
    </ligand>
</feature>
<dbReference type="OrthoDB" id="9814580at2"/>
<evidence type="ECO:0000256" key="11">
    <source>
        <dbReference type="ARBA" id="ARBA00029774"/>
    </source>
</evidence>
<dbReference type="FunFam" id="3.90.870.10:FF:000009">
    <property type="entry name" value="Threonylcarbamoyl-AMP synthase, putative"/>
    <property type="match status" value="1"/>
</dbReference>
<keyword evidence="6 13" id="KW-0808">Transferase</keyword>
<keyword evidence="8 13" id="KW-0548">Nucleotidyltransferase</keyword>
<evidence type="ECO:0000256" key="10">
    <source>
        <dbReference type="ARBA" id="ARBA00022840"/>
    </source>
</evidence>
<dbReference type="AlphaFoldDB" id="A0A521DW35"/>
<feature type="binding site" evidence="14">
    <location>
        <position position="222"/>
    </location>
    <ligand>
        <name>ATP</name>
        <dbReference type="ChEBI" id="CHEBI:30616"/>
    </ligand>
</feature>
<dbReference type="InterPro" id="IPR006070">
    <property type="entry name" value="Sua5-like_dom"/>
</dbReference>
<accession>A0A521DW35</accession>
<comment type="catalytic activity">
    <reaction evidence="12 13">
        <text>L-threonine + hydrogencarbonate + ATP = L-threonylcarbamoyladenylate + diphosphate + H2O</text>
        <dbReference type="Rhea" id="RHEA:36407"/>
        <dbReference type="ChEBI" id="CHEBI:15377"/>
        <dbReference type="ChEBI" id="CHEBI:17544"/>
        <dbReference type="ChEBI" id="CHEBI:30616"/>
        <dbReference type="ChEBI" id="CHEBI:33019"/>
        <dbReference type="ChEBI" id="CHEBI:57926"/>
        <dbReference type="ChEBI" id="CHEBI:73682"/>
        <dbReference type="EC" id="2.7.7.87"/>
    </reaction>
</comment>
<dbReference type="InterPro" id="IPR005145">
    <property type="entry name" value="Sua5_C"/>
</dbReference>
<feature type="binding site" evidence="14">
    <location>
        <position position="129"/>
    </location>
    <ligand>
        <name>L-threonine</name>
        <dbReference type="ChEBI" id="CHEBI:57926"/>
    </ligand>
</feature>
<evidence type="ECO:0000256" key="3">
    <source>
        <dbReference type="ARBA" id="ARBA00012584"/>
    </source>
</evidence>
<dbReference type="PROSITE" id="PS51163">
    <property type="entry name" value="YRDC"/>
    <property type="match status" value="1"/>
</dbReference>
<keyword evidence="17" id="KW-1185">Reference proteome</keyword>
<dbReference type="Proteomes" id="UP000317557">
    <property type="component" value="Unassembled WGS sequence"/>
</dbReference>
<dbReference type="InterPro" id="IPR038385">
    <property type="entry name" value="Sua5/YwlC_C"/>
</dbReference>
<dbReference type="InterPro" id="IPR050156">
    <property type="entry name" value="TC-AMP_synthase_SUA5"/>
</dbReference>
<dbReference type="GO" id="GO:0008033">
    <property type="term" value="P:tRNA processing"/>
    <property type="evidence" value="ECO:0007669"/>
    <property type="project" value="UniProtKB-KW"/>
</dbReference>
<keyword evidence="5 13" id="KW-0963">Cytoplasm</keyword>
<comment type="subcellular location">
    <subcellularLocation>
        <location evidence="1 13">Cytoplasm</location>
    </subcellularLocation>
</comment>
<evidence type="ECO:0000256" key="5">
    <source>
        <dbReference type="ARBA" id="ARBA00022490"/>
    </source>
</evidence>
<evidence type="ECO:0000256" key="2">
    <source>
        <dbReference type="ARBA" id="ARBA00007663"/>
    </source>
</evidence>
<feature type="binding site" evidence="14">
    <location>
        <position position="106"/>
    </location>
    <ligand>
        <name>ATP</name>
        <dbReference type="ChEBI" id="CHEBI:30616"/>
    </ligand>
</feature>
<dbReference type="EMBL" id="FXTP01000009">
    <property type="protein sequence ID" value="SMO75311.1"/>
    <property type="molecule type" value="Genomic_DNA"/>
</dbReference>
<feature type="binding site" evidence="14">
    <location>
        <position position="110"/>
    </location>
    <ligand>
        <name>L-threonine</name>
        <dbReference type="ChEBI" id="CHEBI:57926"/>
    </ligand>
</feature>
<gene>
    <name evidence="16" type="ORF">SAMN06265219_109114</name>
</gene>
<dbReference type="GO" id="GO:0005524">
    <property type="term" value="F:ATP binding"/>
    <property type="evidence" value="ECO:0007669"/>
    <property type="project" value="UniProtKB-UniRule"/>
</dbReference>
<dbReference type="SUPFAM" id="SSF55821">
    <property type="entry name" value="YrdC/RibB"/>
    <property type="match status" value="1"/>
</dbReference>
<dbReference type="InterPro" id="IPR010923">
    <property type="entry name" value="T(6)A37_SUA5"/>
</dbReference>
<dbReference type="GO" id="GO:0005737">
    <property type="term" value="C:cytoplasm"/>
    <property type="evidence" value="ECO:0007669"/>
    <property type="project" value="UniProtKB-SubCell"/>
</dbReference>
<evidence type="ECO:0000256" key="1">
    <source>
        <dbReference type="ARBA" id="ARBA00004496"/>
    </source>
</evidence>
<dbReference type="Pfam" id="PF01300">
    <property type="entry name" value="Sua5_yciO_yrdC"/>
    <property type="match status" value="1"/>
</dbReference>
<keyword evidence="10 13" id="KW-0067">ATP-binding</keyword>
<dbReference type="EC" id="2.7.7.87" evidence="3 13"/>
<feature type="binding site" evidence="14">
    <location>
        <position position="182"/>
    </location>
    <ligand>
        <name>L-threonine</name>
        <dbReference type="ChEBI" id="CHEBI:57926"/>
    </ligand>
</feature>
<proteinExistence type="inferred from homology"/>
<name>A0A521DW35_9BACT</name>
<evidence type="ECO:0000259" key="15">
    <source>
        <dbReference type="PROSITE" id="PS51163"/>
    </source>
</evidence>
<dbReference type="GO" id="GO:0006450">
    <property type="term" value="P:regulation of translational fidelity"/>
    <property type="evidence" value="ECO:0007669"/>
    <property type="project" value="TreeGrafter"/>
</dbReference>
<reference evidence="16 17" key="1">
    <citation type="submission" date="2017-05" db="EMBL/GenBank/DDBJ databases">
        <authorList>
            <person name="Varghese N."/>
            <person name="Submissions S."/>
        </authorList>
    </citation>
    <scope>NUCLEOTIDE SEQUENCE [LARGE SCALE GENOMIC DNA]</scope>
    <source>
        <strain evidence="16 17">DSM 21985</strain>
    </source>
</reference>
<feature type="binding site" evidence="14">
    <location>
        <position position="24"/>
    </location>
    <ligand>
        <name>L-threonine</name>
        <dbReference type="ChEBI" id="CHEBI:57926"/>
    </ligand>
</feature>
<feature type="binding site" evidence="14">
    <location>
        <position position="139"/>
    </location>
    <ligand>
        <name>ATP</name>
        <dbReference type="ChEBI" id="CHEBI:30616"/>
    </ligand>
</feature>